<dbReference type="InterPro" id="IPR009057">
    <property type="entry name" value="Homeodomain-like_sf"/>
</dbReference>
<feature type="region of interest" description="Disordered" evidence="12">
    <location>
        <begin position="159"/>
        <end position="182"/>
    </location>
</feature>
<dbReference type="PANTHER" id="PTHR24326:SF527">
    <property type="entry name" value="HOMEOBOX-LEUCINE ZIPPER PROTEIN ATHB-40"/>
    <property type="match status" value="1"/>
</dbReference>
<evidence type="ECO:0000256" key="4">
    <source>
        <dbReference type="ARBA" id="ARBA00023155"/>
    </source>
</evidence>
<dbReference type="InterPro" id="IPR001356">
    <property type="entry name" value="HD"/>
</dbReference>
<keyword evidence="3 8" id="KW-0238">DNA-binding</keyword>
<feature type="coiled-coil region" evidence="11">
    <location>
        <begin position="103"/>
        <end position="130"/>
    </location>
</feature>
<protein>
    <recommendedName>
        <fullName evidence="10">Homeobox-leucine zipper protein</fullName>
    </recommendedName>
    <alternativeName>
        <fullName evidence="10">HD-ZIP protein</fullName>
    </alternativeName>
    <alternativeName>
        <fullName evidence="10">Homeodomain transcription factor</fullName>
    </alternativeName>
</protein>
<dbReference type="AlphaFoldDB" id="A0A0K9NI26"/>
<dbReference type="GO" id="GO:0045893">
    <property type="term" value="P:positive regulation of DNA-templated transcription"/>
    <property type="evidence" value="ECO:0000318"/>
    <property type="project" value="GO_Central"/>
</dbReference>
<dbReference type="Gene3D" id="1.10.10.60">
    <property type="entry name" value="Homeodomain-like"/>
    <property type="match status" value="1"/>
</dbReference>
<evidence type="ECO:0000313" key="15">
    <source>
        <dbReference type="Proteomes" id="UP000036987"/>
    </source>
</evidence>
<keyword evidence="6 8" id="KW-0539">Nucleus</keyword>
<dbReference type="SMART" id="SM00389">
    <property type="entry name" value="HOX"/>
    <property type="match status" value="1"/>
</dbReference>
<keyword evidence="4 8" id="KW-0371">Homeobox</keyword>
<evidence type="ECO:0000256" key="7">
    <source>
        <dbReference type="ARBA" id="ARBA00025748"/>
    </source>
</evidence>
<feature type="region of interest" description="Disordered" evidence="12">
    <location>
        <begin position="26"/>
        <end position="47"/>
    </location>
</feature>
<feature type="compositionally biased region" description="Low complexity" evidence="12">
    <location>
        <begin position="161"/>
        <end position="174"/>
    </location>
</feature>
<dbReference type="PRINTS" id="PR00031">
    <property type="entry name" value="HTHREPRESSR"/>
</dbReference>
<dbReference type="CDD" id="cd00086">
    <property type="entry name" value="homeodomain"/>
    <property type="match status" value="1"/>
</dbReference>
<dbReference type="OrthoDB" id="6159439at2759"/>
<evidence type="ECO:0000256" key="10">
    <source>
        <dbReference type="RuleBase" id="RU369038"/>
    </source>
</evidence>
<sequence>MTQPEDEVMVFLSSILNLDLDKEEDGGLNEKKMKRKRKKRKMKNVDDDDDDKLFKFKRKLSEQQTMFLESKFKEDMKLDFGRKLHLASEMGLDPKQVAVWFQNKRARWKNKQMEDRYAKLKSQHQEILFQKCHLESQVLALRQQLIETQAQVQAVYSDQVSNGSGSDGRGSTTSPNTSFSIDTPQNCQFFPIEEDQFVYNTHDEHNFLDGGGMFDWYIF</sequence>
<dbReference type="EMBL" id="LFYR01002205">
    <property type="protein sequence ID" value="KMZ56283.1"/>
    <property type="molecule type" value="Genomic_DNA"/>
</dbReference>
<dbReference type="GO" id="GO:0000981">
    <property type="term" value="F:DNA-binding transcription factor activity, RNA polymerase II-specific"/>
    <property type="evidence" value="ECO:0007669"/>
    <property type="project" value="UniProtKB-UniRule"/>
</dbReference>
<dbReference type="PROSITE" id="PS50071">
    <property type="entry name" value="HOMEOBOX_2"/>
    <property type="match status" value="1"/>
</dbReference>
<proteinExistence type="inferred from homology"/>
<evidence type="ECO:0000256" key="12">
    <source>
        <dbReference type="SAM" id="MobiDB-lite"/>
    </source>
</evidence>
<comment type="function">
    <text evidence="10">Transcription factor.</text>
</comment>
<evidence type="ECO:0000256" key="6">
    <source>
        <dbReference type="ARBA" id="ARBA00023242"/>
    </source>
</evidence>
<comment type="similarity">
    <text evidence="7 10">Belongs to the HD-ZIP homeobox family. Class I subfamily.</text>
</comment>
<dbReference type="PANTHER" id="PTHR24326">
    <property type="entry name" value="HOMEOBOX-LEUCINE ZIPPER PROTEIN"/>
    <property type="match status" value="1"/>
</dbReference>
<dbReference type="OMA" id="CKRMEVE"/>
<dbReference type="Proteomes" id="UP000036987">
    <property type="component" value="Unassembled WGS sequence"/>
</dbReference>
<dbReference type="GO" id="GO:0005634">
    <property type="term" value="C:nucleus"/>
    <property type="evidence" value="ECO:0000318"/>
    <property type="project" value="GO_Central"/>
</dbReference>
<dbReference type="SUPFAM" id="SSF46689">
    <property type="entry name" value="Homeodomain-like"/>
    <property type="match status" value="1"/>
</dbReference>
<keyword evidence="5 10" id="KW-0804">Transcription</keyword>
<comment type="subcellular location">
    <subcellularLocation>
        <location evidence="1 8 9">Nucleus</location>
    </subcellularLocation>
</comment>
<evidence type="ECO:0000256" key="1">
    <source>
        <dbReference type="ARBA" id="ARBA00004123"/>
    </source>
</evidence>
<evidence type="ECO:0000256" key="11">
    <source>
        <dbReference type="SAM" id="Coils"/>
    </source>
</evidence>
<keyword evidence="2 10" id="KW-0805">Transcription regulation</keyword>
<evidence type="ECO:0000256" key="8">
    <source>
        <dbReference type="PROSITE-ProRule" id="PRU00108"/>
    </source>
</evidence>
<dbReference type="PROSITE" id="PS00027">
    <property type="entry name" value="HOMEOBOX_1"/>
    <property type="match status" value="1"/>
</dbReference>
<evidence type="ECO:0000256" key="5">
    <source>
        <dbReference type="ARBA" id="ARBA00023163"/>
    </source>
</evidence>
<feature type="domain" description="Homeobox" evidence="13">
    <location>
        <begin position="51"/>
        <end position="111"/>
    </location>
</feature>
<reference evidence="15" key="1">
    <citation type="journal article" date="2016" name="Nature">
        <title>The genome of the seagrass Zostera marina reveals angiosperm adaptation to the sea.</title>
        <authorList>
            <person name="Olsen J.L."/>
            <person name="Rouze P."/>
            <person name="Verhelst B."/>
            <person name="Lin Y.-C."/>
            <person name="Bayer T."/>
            <person name="Collen J."/>
            <person name="Dattolo E."/>
            <person name="De Paoli E."/>
            <person name="Dittami S."/>
            <person name="Maumus F."/>
            <person name="Michel G."/>
            <person name="Kersting A."/>
            <person name="Lauritano C."/>
            <person name="Lohaus R."/>
            <person name="Toepel M."/>
            <person name="Tonon T."/>
            <person name="Vanneste K."/>
            <person name="Amirebrahimi M."/>
            <person name="Brakel J."/>
            <person name="Bostroem C."/>
            <person name="Chovatia M."/>
            <person name="Grimwood J."/>
            <person name="Jenkins J.W."/>
            <person name="Jueterbock A."/>
            <person name="Mraz A."/>
            <person name="Stam W.T."/>
            <person name="Tice H."/>
            <person name="Bornberg-Bauer E."/>
            <person name="Green P.J."/>
            <person name="Pearson G.A."/>
            <person name="Procaccini G."/>
            <person name="Duarte C.M."/>
            <person name="Schmutz J."/>
            <person name="Reusch T.B.H."/>
            <person name="Van de Peer Y."/>
        </authorList>
    </citation>
    <scope>NUCLEOTIDE SEQUENCE [LARGE SCALE GENOMIC DNA]</scope>
    <source>
        <strain evidence="15">cv. Finnish</strain>
    </source>
</reference>
<evidence type="ECO:0000256" key="9">
    <source>
        <dbReference type="RuleBase" id="RU000682"/>
    </source>
</evidence>
<evidence type="ECO:0000256" key="3">
    <source>
        <dbReference type="ARBA" id="ARBA00023125"/>
    </source>
</evidence>
<gene>
    <name evidence="14" type="ORF">ZOSMA_97G00520</name>
</gene>
<feature type="compositionally biased region" description="Basic residues" evidence="12">
    <location>
        <begin position="32"/>
        <end position="42"/>
    </location>
</feature>
<dbReference type="InterPro" id="IPR017970">
    <property type="entry name" value="Homeobox_CS"/>
</dbReference>
<organism evidence="14 15">
    <name type="scientific">Zostera marina</name>
    <name type="common">Eelgrass</name>
    <dbReference type="NCBI Taxonomy" id="29655"/>
    <lineage>
        <taxon>Eukaryota</taxon>
        <taxon>Viridiplantae</taxon>
        <taxon>Streptophyta</taxon>
        <taxon>Embryophyta</taxon>
        <taxon>Tracheophyta</taxon>
        <taxon>Spermatophyta</taxon>
        <taxon>Magnoliopsida</taxon>
        <taxon>Liliopsida</taxon>
        <taxon>Zosteraceae</taxon>
        <taxon>Zostera</taxon>
    </lineage>
</organism>
<comment type="caution">
    <text evidence="14">The sequence shown here is derived from an EMBL/GenBank/DDBJ whole genome shotgun (WGS) entry which is preliminary data.</text>
</comment>
<dbReference type="Pfam" id="PF00046">
    <property type="entry name" value="Homeodomain"/>
    <property type="match status" value="1"/>
</dbReference>
<evidence type="ECO:0000256" key="2">
    <source>
        <dbReference type="ARBA" id="ARBA00023015"/>
    </source>
</evidence>
<dbReference type="GO" id="GO:0043565">
    <property type="term" value="F:sequence-specific DNA binding"/>
    <property type="evidence" value="ECO:0000318"/>
    <property type="project" value="GO_Central"/>
</dbReference>
<accession>A0A0K9NI26</accession>
<dbReference type="InterPro" id="IPR045224">
    <property type="entry name" value="HDZip_class_I_plant"/>
</dbReference>
<evidence type="ECO:0000313" key="14">
    <source>
        <dbReference type="EMBL" id="KMZ56283.1"/>
    </source>
</evidence>
<dbReference type="InterPro" id="IPR000047">
    <property type="entry name" value="HTH_motif"/>
</dbReference>
<keyword evidence="15" id="KW-1185">Reference proteome</keyword>
<feature type="DNA-binding region" description="Homeobox" evidence="8">
    <location>
        <begin position="53"/>
        <end position="112"/>
    </location>
</feature>
<name>A0A0K9NI26_ZOSMR</name>
<keyword evidence="11" id="KW-0175">Coiled coil</keyword>
<evidence type="ECO:0000259" key="13">
    <source>
        <dbReference type="PROSITE" id="PS50071"/>
    </source>
</evidence>